<dbReference type="AlphaFoldDB" id="A0A5B9DB20"/>
<dbReference type="GeneID" id="41330011"/>
<sequence length="466" mass="52815">METPTEKKKKREVPLKISIGFAVGEISDMIAYQGFSFLIFTFYFSLVKLPTETITLVFILWSIFNAFNDPILGAMSDRTKTKKFGGGRRRPWIIAMLIPLPAVMFFLFTPPLGNTTLSAIYFFIIICLFDTFYTAYSLNHTSLYPEMFTTDSQRETVGGARRILMVIGLIIAFILPGFVIKDLTFQNEDPVTFTEYKIMGIIFGFLILITLLIHLKFGIKEPSVDELEKKNTLSFWKSLTTTLKNAKFIVLAIASTMNWYVFGLLPMIIPIYATYVLDMDNSLLISSLLLIAFLSSIPGVLIWIKVDSKLGSKNTFIISTIVWIISFIPFIFITEYWMAAITMIVVGFGLGGAPFLLDLNISNIIDEDELQTNQRREASYYGIHALLIRLSTIMTILSVGFILNTNGWRVYDPDTVTPDLIFGLQSLMSFFPAGALLISLIFLGLFPLNKKRVEEIHKKKLELHNI</sequence>
<dbReference type="InterPro" id="IPR039672">
    <property type="entry name" value="MFS_2"/>
</dbReference>
<dbReference type="Gene3D" id="1.20.1250.20">
    <property type="entry name" value="MFS general substrate transporter like domains"/>
    <property type="match status" value="2"/>
</dbReference>
<feature type="transmembrane region" description="Helical" evidence="1">
    <location>
        <begin position="53"/>
        <end position="72"/>
    </location>
</feature>
<keyword evidence="1" id="KW-1133">Transmembrane helix</keyword>
<dbReference type="SUPFAM" id="SSF103473">
    <property type="entry name" value="MFS general substrate transporter"/>
    <property type="match status" value="1"/>
</dbReference>
<keyword evidence="1" id="KW-0812">Transmembrane</keyword>
<feature type="transmembrane region" description="Helical" evidence="1">
    <location>
        <begin position="159"/>
        <end position="178"/>
    </location>
</feature>
<keyword evidence="4" id="KW-1185">Reference proteome</keyword>
<feature type="transmembrane region" description="Helical" evidence="1">
    <location>
        <begin position="378"/>
        <end position="403"/>
    </location>
</feature>
<feature type="transmembrane region" description="Helical" evidence="1">
    <location>
        <begin position="248"/>
        <end position="272"/>
    </location>
</feature>
<evidence type="ECO:0000256" key="1">
    <source>
        <dbReference type="SAM" id="Phobius"/>
    </source>
</evidence>
<dbReference type="PROSITE" id="PS50850">
    <property type="entry name" value="MFS"/>
    <property type="match status" value="1"/>
</dbReference>
<gene>
    <name evidence="3" type="ORF">DSAG12_02021</name>
</gene>
<evidence type="ECO:0000259" key="2">
    <source>
        <dbReference type="PROSITE" id="PS50850"/>
    </source>
</evidence>
<feature type="transmembrane region" description="Helical" evidence="1">
    <location>
        <begin position="284"/>
        <end position="304"/>
    </location>
</feature>
<reference evidence="3 4" key="2">
    <citation type="journal article" date="2024" name="Int. J. Syst. Evol. Microbiol.">
        <title>Promethearchaeum syntrophicum gen. nov., sp. nov., an anaerobic, obligately syntrophic archaeon, the first isolate of the lineage 'Asgard' archaea, and proposal of the new archaeal phylum Promethearchaeota phyl. nov. and kingdom Promethearchaeati regn. nov.</title>
        <authorList>
            <person name="Imachi H."/>
            <person name="Nobu M.K."/>
            <person name="Kato S."/>
            <person name="Takaki Y."/>
            <person name="Miyazaki M."/>
            <person name="Miyata M."/>
            <person name="Ogawara M."/>
            <person name="Saito Y."/>
            <person name="Sakai S."/>
            <person name="Tahara Y.O."/>
            <person name="Takano Y."/>
            <person name="Tasumi E."/>
            <person name="Uematsu K."/>
            <person name="Yoshimura T."/>
            <person name="Itoh T."/>
            <person name="Ohkuma M."/>
            <person name="Takai K."/>
        </authorList>
    </citation>
    <scope>NUCLEOTIDE SEQUENCE [LARGE SCALE GENOMIC DNA]</scope>
    <source>
        <strain evidence="3 4">MK-D1</strain>
    </source>
</reference>
<dbReference type="PANTHER" id="PTHR11328">
    <property type="entry name" value="MAJOR FACILITATOR SUPERFAMILY DOMAIN-CONTAINING PROTEIN"/>
    <property type="match status" value="1"/>
</dbReference>
<keyword evidence="1" id="KW-0472">Membrane</keyword>
<accession>A0A5B9DB20</accession>
<dbReference type="GO" id="GO:0008643">
    <property type="term" value="P:carbohydrate transport"/>
    <property type="evidence" value="ECO:0007669"/>
    <property type="project" value="InterPro"/>
</dbReference>
<feature type="transmembrane region" description="Helical" evidence="1">
    <location>
        <begin position="316"/>
        <end position="333"/>
    </location>
</feature>
<organism evidence="3 4">
    <name type="scientific">Promethearchaeum syntrophicum</name>
    <dbReference type="NCBI Taxonomy" id="2594042"/>
    <lineage>
        <taxon>Archaea</taxon>
        <taxon>Promethearchaeati</taxon>
        <taxon>Promethearchaeota</taxon>
        <taxon>Promethearchaeia</taxon>
        <taxon>Promethearchaeales</taxon>
        <taxon>Promethearchaeaceae</taxon>
        <taxon>Promethearchaeum</taxon>
    </lineage>
</organism>
<name>A0A5B9DB20_9ARCH</name>
<feature type="transmembrane region" description="Helical" evidence="1">
    <location>
        <begin position="119"/>
        <end position="138"/>
    </location>
</feature>
<feature type="transmembrane region" description="Helical" evidence="1">
    <location>
        <begin position="92"/>
        <end position="113"/>
    </location>
</feature>
<dbReference type="Proteomes" id="UP000321408">
    <property type="component" value="Chromosome"/>
</dbReference>
<feature type="transmembrane region" description="Helical" evidence="1">
    <location>
        <begin position="423"/>
        <end position="448"/>
    </location>
</feature>
<feature type="transmembrane region" description="Helical" evidence="1">
    <location>
        <begin position="21"/>
        <end position="47"/>
    </location>
</feature>
<feature type="domain" description="Major facilitator superfamily (MFS) profile" evidence="2">
    <location>
        <begin position="247"/>
        <end position="466"/>
    </location>
</feature>
<dbReference type="GO" id="GO:0015293">
    <property type="term" value="F:symporter activity"/>
    <property type="evidence" value="ECO:0007669"/>
    <property type="project" value="InterPro"/>
</dbReference>
<dbReference type="EMBL" id="CP042905">
    <property type="protein sequence ID" value="QEE16191.1"/>
    <property type="molecule type" value="Genomic_DNA"/>
</dbReference>
<proteinExistence type="predicted"/>
<protein>
    <submittedName>
        <fullName evidence="3">MFS transporter</fullName>
    </submittedName>
</protein>
<dbReference type="InterPro" id="IPR036259">
    <property type="entry name" value="MFS_trans_sf"/>
</dbReference>
<dbReference type="Pfam" id="PF13347">
    <property type="entry name" value="MFS_2"/>
    <property type="match status" value="1"/>
</dbReference>
<evidence type="ECO:0000313" key="4">
    <source>
        <dbReference type="Proteomes" id="UP000321408"/>
    </source>
</evidence>
<reference evidence="3 4" key="1">
    <citation type="journal article" date="2020" name="Nature">
        <title>Isolation of an archaeon at the prokaryote-eukaryote interface.</title>
        <authorList>
            <person name="Imachi H."/>
            <person name="Nobu M.K."/>
            <person name="Nakahara N."/>
            <person name="Morono Y."/>
            <person name="Ogawara M."/>
            <person name="Takaki Y."/>
            <person name="Takano Y."/>
            <person name="Uematsu K."/>
            <person name="Ikuta T."/>
            <person name="Ito M."/>
            <person name="Matsui Y."/>
            <person name="Miyazaki M."/>
            <person name="Murata K."/>
            <person name="Saito Y."/>
            <person name="Sakai S."/>
            <person name="Song C."/>
            <person name="Tasumi E."/>
            <person name="Yamanaka Y."/>
            <person name="Yamaguchi T."/>
            <person name="Kamagata Y."/>
            <person name="Tamaki H."/>
            <person name="Takai K."/>
        </authorList>
    </citation>
    <scope>NUCLEOTIDE SEQUENCE [LARGE SCALE GENOMIC DNA]</scope>
    <source>
        <strain evidence="3 4">MK-D1</strain>
    </source>
</reference>
<feature type="transmembrane region" description="Helical" evidence="1">
    <location>
        <begin position="198"/>
        <end position="219"/>
    </location>
</feature>
<evidence type="ECO:0000313" key="3">
    <source>
        <dbReference type="EMBL" id="QEE16191.1"/>
    </source>
</evidence>
<dbReference type="KEGG" id="psyt:DSAG12_02021"/>
<dbReference type="GO" id="GO:0005886">
    <property type="term" value="C:plasma membrane"/>
    <property type="evidence" value="ECO:0007669"/>
    <property type="project" value="TreeGrafter"/>
</dbReference>
<dbReference type="InterPro" id="IPR020846">
    <property type="entry name" value="MFS_dom"/>
</dbReference>
<dbReference type="PANTHER" id="PTHR11328:SF24">
    <property type="entry name" value="MAJOR FACILITATOR SUPERFAMILY (MFS) PROFILE DOMAIN-CONTAINING PROTEIN"/>
    <property type="match status" value="1"/>
</dbReference>
<dbReference type="RefSeq" id="WP_147663070.1">
    <property type="nucleotide sequence ID" value="NZ_CP042905.2"/>
</dbReference>
<feature type="transmembrane region" description="Helical" evidence="1">
    <location>
        <begin position="339"/>
        <end position="357"/>
    </location>
</feature>